<dbReference type="EMBL" id="JXRA01000031">
    <property type="protein sequence ID" value="KIO77681.1"/>
    <property type="molecule type" value="Genomic_DNA"/>
</dbReference>
<feature type="transmembrane region" description="Helical" evidence="1">
    <location>
        <begin position="12"/>
        <end position="31"/>
    </location>
</feature>
<feature type="transmembrane region" description="Helical" evidence="1">
    <location>
        <begin position="542"/>
        <end position="562"/>
    </location>
</feature>
<feature type="transmembrane region" description="Helical" evidence="1">
    <location>
        <begin position="488"/>
        <end position="505"/>
    </location>
</feature>
<dbReference type="InterPro" id="IPR052724">
    <property type="entry name" value="GT117_domain-containing"/>
</dbReference>
<reference evidence="2 3" key="1">
    <citation type="submission" date="2015-01" db="EMBL/GenBank/DDBJ databases">
        <title>Draft genome sequence of Pedobacter sp. NL19 isolated from sludge of an effluent treatment pond in an abandoned uranium mine.</title>
        <authorList>
            <person name="Santos T."/>
            <person name="Caetano T."/>
            <person name="Covas C."/>
            <person name="Cruz A."/>
            <person name="Mendo S."/>
        </authorList>
    </citation>
    <scope>NUCLEOTIDE SEQUENCE [LARGE SCALE GENOMIC DNA]</scope>
    <source>
        <strain evidence="2 3">NL19</strain>
    </source>
</reference>
<feature type="transmembrane region" description="Helical" evidence="1">
    <location>
        <begin position="176"/>
        <end position="206"/>
    </location>
</feature>
<feature type="transmembrane region" description="Helical" evidence="1">
    <location>
        <begin position="81"/>
        <end position="109"/>
    </location>
</feature>
<dbReference type="STRING" id="1503925.TH53_08495"/>
<name>A0A0D0GT74_9SPHI</name>
<feature type="transmembrane region" description="Helical" evidence="1">
    <location>
        <begin position="289"/>
        <end position="311"/>
    </location>
</feature>
<feature type="transmembrane region" description="Helical" evidence="1">
    <location>
        <begin position="574"/>
        <end position="596"/>
    </location>
</feature>
<comment type="caution">
    <text evidence="2">The sequence shown here is derived from an EMBL/GenBank/DDBJ whole genome shotgun (WGS) entry which is preliminary data.</text>
</comment>
<keyword evidence="1" id="KW-0812">Transmembrane</keyword>
<keyword evidence="1" id="KW-1133">Transmembrane helix</keyword>
<feature type="transmembrane region" description="Helical" evidence="1">
    <location>
        <begin position="218"/>
        <end position="243"/>
    </location>
</feature>
<protein>
    <submittedName>
        <fullName evidence="2">Multidrug transporter</fullName>
    </submittedName>
</protein>
<feature type="transmembrane region" description="Helical" evidence="1">
    <location>
        <begin position="255"/>
        <end position="277"/>
    </location>
</feature>
<proteinExistence type="predicted"/>
<accession>A0A0D0GT74</accession>
<gene>
    <name evidence="2" type="ORF">TH53_08495</name>
</gene>
<evidence type="ECO:0000313" key="2">
    <source>
        <dbReference type="EMBL" id="KIO77681.1"/>
    </source>
</evidence>
<evidence type="ECO:0000256" key="1">
    <source>
        <dbReference type="SAM" id="Phobius"/>
    </source>
</evidence>
<dbReference type="AlphaFoldDB" id="A0A0D0GT74"/>
<dbReference type="InterPro" id="IPR021280">
    <property type="entry name" value="TMEM260-like"/>
</dbReference>
<dbReference type="Proteomes" id="UP000032049">
    <property type="component" value="Unassembled WGS sequence"/>
</dbReference>
<evidence type="ECO:0000313" key="3">
    <source>
        <dbReference type="Proteomes" id="UP000032049"/>
    </source>
</evidence>
<feature type="transmembrane region" description="Helical" evidence="1">
    <location>
        <begin position="512"/>
        <end position="530"/>
    </location>
</feature>
<dbReference type="PANTHER" id="PTHR16214:SF3">
    <property type="entry name" value="TRANSMEMBRANE PROTEIN 260"/>
    <property type="match status" value="1"/>
</dbReference>
<sequence>MNTPEEKKKYNRINVIAGFILFSIALLTYWLTMEPTASFYDCGEFIATANRLQVGHQPGAPLFLMIGKLFSLLAMGNTANIAYWINFSAVLASATTIMFLFWTITALAAKVYRREKIGKKTYSIIAAGAIGALAYTFSDTFWFSAVESEVYALSSLFTAVTFWAILRWESDTNNRWLVFISFIVGLSIGVHLLSLLTIPAVTLVYYFKKTEKPGLIGITKAFLTGCVIVGIVQFVLIQYFVLFAARTDLLFVNTFGLFFGSGALFFVLMFAILMYLAIHYSVRRQKYNLNMGLLCLVFILFGFSSYLMILIRADAKTNINLSNPDQPFSLYEYLGRVNYGSTPLVYGNTFDAKVVENKETGNTYRKGTSKYEISGKTYKTTYDKNMLFPRTFSQKPGHDKYYQQWLNLSEGQTPTFTQNLTFFTSWQLNYMYWRYFLWNFVGRQNDIQGHGGIENGNWISGIKTLDAIRLGNQSDLPATVTTNAAHNVYYGFPLILGIAGLIWLYRRNKTDVIVILTLFFFTGIAIILYLNQDPLQPRERDYAYVGSFYAFAIFIGFGVLAVKEILSRVTRQRLSLIMATGICLLTVPVLMGIQGWDDHDRSHKSTATDWAKNYLNSCAPNAILFTNADNDTFPLWYAQEVEGFRTDVRVICMQFLPDASFINQLKKRVNNSAPLPISMGEEKYVSGVRDYLPYVDYGLTDSVELKDLFSVMTSDNKEDQVQMTDGSFMNFLPARKLKLTVDAEQLVKTHTITPAQKANVAKTMEWSFNKSYVSKGDLALFDILVHNNWERPIYFATSVSEDTYAGLDKYLYLEGYAYRLLPFKSETNDLRDKSDKTNSDVMYSNVMNKIDYSGFHKASYLDQESKRIVFSTWGFNNTLAANLIMEGKPAQATRLLQKCLKDLPLNNYTVRDTINRIYTIQNLYALNHQKEANLLTKQTTDFLAHEFNYVCTLSPEFQQGYLQNTRISLYVLGELDKLTAGYKQQELNKTIKSIYSQMIDQSGISRS</sequence>
<dbReference type="PANTHER" id="PTHR16214">
    <property type="entry name" value="TRANSMEMBRANE PROTEIN 260"/>
    <property type="match status" value="1"/>
</dbReference>
<feature type="transmembrane region" description="Helical" evidence="1">
    <location>
        <begin position="121"/>
        <end position="138"/>
    </location>
</feature>
<organism evidence="2 3">
    <name type="scientific">Pedobacter lusitanus</name>
    <dbReference type="NCBI Taxonomy" id="1503925"/>
    <lineage>
        <taxon>Bacteria</taxon>
        <taxon>Pseudomonadati</taxon>
        <taxon>Bacteroidota</taxon>
        <taxon>Sphingobacteriia</taxon>
        <taxon>Sphingobacteriales</taxon>
        <taxon>Sphingobacteriaceae</taxon>
        <taxon>Pedobacter</taxon>
    </lineage>
</organism>
<keyword evidence="1" id="KW-0472">Membrane</keyword>
<keyword evidence="3" id="KW-1185">Reference proteome</keyword>
<dbReference type="Pfam" id="PF11028">
    <property type="entry name" value="TMEM260-like"/>
    <property type="match status" value="1"/>
</dbReference>